<organism evidence="5">
    <name type="scientific">Taenia asiatica</name>
    <name type="common">Asian tapeworm</name>
    <dbReference type="NCBI Taxonomy" id="60517"/>
    <lineage>
        <taxon>Eukaryota</taxon>
        <taxon>Metazoa</taxon>
        <taxon>Spiralia</taxon>
        <taxon>Lophotrochozoa</taxon>
        <taxon>Platyhelminthes</taxon>
        <taxon>Cestoda</taxon>
        <taxon>Eucestoda</taxon>
        <taxon>Cyclophyllidea</taxon>
        <taxon>Taeniidae</taxon>
        <taxon>Taenia</taxon>
    </lineage>
</organism>
<feature type="compositionally biased region" description="Low complexity" evidence="2">
    <location>
        <begin position="724"/>
        <end position="733"/>
    </location>
</feature>
<dbReference type="EMBL" id="UYRS01000587">
    <property type="protein sequence ID" value="VDK23663.1"/>
    <property type="molecule type" value="Genomic_DNA"/>
</dbReference>
<feature type="compositionally biased region" description="Polar residues" evidence="2">
    <location>
        <begin position="458"/>
        <end position="486"/>
    </location>
</feature>
<keyword evidence="4" id="KW-1185">Reference proteome</keyword>
<feature type="region of interest" description="Disordered" evidence="2">
    <location>
        <begin position="92"/>
        <end position="123"/>
    </location>
</feature>
<protein>
    <submittedName>
        <fullName evidence="5">Coiled-coil domain-containing protein</fullName>
    </submittedName>
</protein>
<evidence type="ECO:0000313" key="3">
    <source>
        <dbReference type="EMBL" id="VDK23663.1"/>
    </source>
</evidence>
<dbReference type="WBParaSite" id="TASK_0000178301-mRNA-1">
    <property type="protein sequence ID" value="TASK_0000178301-mRNA-1"/>
    <property type="gene ID" value="TASK_0000178301"/>
</dbReference>
<feature type="region of interest" description="Disordered" evidence="2">
    <location>
        <begin position="579"/>
        <end position="613"/>
    </location>
</feature>
<feature type="compositionally biased region" description="Polar residues" evidence="2">
    <location>
        <begin position="297"/>
        <end position="306"/>
    </location>
</feature>
<evidence type="ECO:0000256" key="2">
    <source>
        <dbReference type="SAM" id="MobiDB-lite"/>
    </source>
</evidence>
<feature type="compositionally biased region" description="Basic and acidic residues" evidence="2">
    <location>
        <begin position="579"/>
        <end position="598"/>
    </location>
</feature>
<dbReference type="OrthoDB" id="6266544at2759"/>
<evidence type="ECO:0000313" key="5">
    <source>
        <dbReference type="WBParaSite" id="TASK_0000178301-mRNA-1"/>
    </source>
</evidence>
<feature type="region of interest" description="Disordered" evidence="2">
    <location>
        <begin position="444"/>
        <end position="553"/>
    </location>
</feature>
<proteinExistence type="predicted"/>
<feature type="compositionally biased region" description="Low complexity" evidence="2">
    <location>
        <begin position="500"/>
        <end position="510"/>
    </location>
</feature>
<evidence type="ECO:0000256" key="1">
    <source>
        <dbReference type="SAM" id="Coils"/>
    </source>
</evidence>
<dbReference type="Proteomes" id="UP000282613">
    <property type="component" value="Unassembled WGS sequence"/>
</dbReference>
<reference evidence="5" key="1">
    <citation type="submission" date="2017-02" db="UniProtKB">
        <authorList>
            <consortium name="WormBaseParasite"/>
        </authorList>
    </citation>
    <scope>IDENTIFICATION</scope>
</reference>
<keyword evidence="1" id="KW-0175">Coiled coil</keyword>
<name>A0A0R3VWI9_TAEAS</name>
<feature type="compositionally biased region" description="Polar residues" evidence="2">
    <location>
        <begin position="599"/>
        <end position="613"/>
    </location>
</feature>
<reference evidence="3 4" key="2">
    <citation type="submission" date="2018-11" db="EMBL/GenBank/DDBJ databases">
        <authorList>
            <consortium name="Pathogen Informatics"/>
        </authorList>
    </citation>
    <scope>NUCLEOTIDE SEQUENCE [LARGE SCALE GENOMIC DNA]</scope>
</reference>
<sequence>MTDISEKLSEIERNIQEGETMLTVLRRLPESEETNDQIKRFQGLVRQLEEYRERYKALQASPLNDFEAQLEALRDKHERIKMLLEHSALGESKPLSLPLDPKSSCGDHEFSSSSHRSKNDSVSNRVLTADAAGSSDQIGESYNIEPSEWRLHYENQTRQLSSMLSQIARFQEMVGRLSNLVIGLDMTEAANLLSDVGQRFTDVHLRLLSLQTAYEAVYNSEDPSNDFKAIQLKDLRGFLISLGRSLEVTKECFFTVASIVRKTLHESSDLEVANEWNCAIKISVKLALAQNKFQADDASNGQTANGLNEPTPPTLNPEPSEADTVSATVPTAEVLPNEEETDYLKKQKRMELTIAQLCKQRRALLDQLAEARTKANDSTSSSKDECGNTSELVLSAPFSSFDCTSNKHASTSLSNADTAEGDPLPILKRLQARKEHLEELRGELRSFSFPNGDEAAPQTATTSASEISTQLTSLSSNAPLPSSVSIKVTPPRPRTSPHVTATTSDTGITTSNFVSAEASMQTSFSPSEPPTPRRGTQDISPVASSDGDVVTQKCEEPEATYLDSTERLYKSMREARIWREEHRQAPTDLAAGDKEGDKTSTNGRLRNGGLSESTSCMDATAMATWGGDSDREGNDIEDDMVVGGEYIEDVTSIVSSRSSRANRRFTATSTCSGTAVEAVCRNVNDGNGSSPRACLGVHTEPRESSIGLSLPHLGHSPSPHTGGSRTITTTRPPQQRHPSRPSQPSRGEIAESSFEEYSLTKPLAAKIANLEFKVEQLTQTCQLLVTENARLSSSLSVLLASQRLPPIAGAANSDWPVSSHSGAAFANSQQPLLSISTGGLFSSPVPPFRSSESVSGLSSAQSLAPASLTPTLHGQPSPSLEKALDQVQMLTAQVIEQHSRMNQLQNDLHVALQQQQQQQQQHFAGSGDVGGTNQHLASAPGMRGYQTSMRPTSGQGTRRDSYQAQMAGFSSLMALQTAADLQPRQPSAVLPSTKLDWSALHPKP</sequence>
<feature type="compositionally biased region" description="Polar residues" evidence="2">
    <location>
        <begin position="945"/>
        <end position="956"/>
    </location>
</feature>
<gene>
    <name evidence="3" type="ORF">TASK_LOCUS1784</name>
</gene>
<feature type="region of interest" description="Disordered" evidence="2">
    <location>
        <begin position="297"/>
        <end position="342"/>
    </location>
</feature>
<feature type="coiled-coil region" evidence="1">
    <location>
        <begin position="1"/>
        <end position="83"/>
    </location>
</feature>
<feature type="region of interest" description="Disordered" evidence="2">
    <location>
        <begin position="705"/>
        <end position="754"/>
    </location>
</feature>
<feature type="compositionally biased region" description="Polar residues" evidence="2">
    <location>
        <begin position="511"/>
        <end position="526"/>
    </location>
</feature>
<evidence type="ECO:0000313" key="4">
    <source>
        <dbReference type="Proteomes" id="UP000282613"/>
    </source>
</evidence>
<dbReference type="AlphaFoldDB" id="A0A0R3VWI9"/>
<accession>A0A0R3VWI9</accession>
<feature type="region of interest" description="Disordered" evidence="2">
    <location>
        <begin position="915"/>
        <end position="961"/>
    </location>
</feature>